<dbReference type="GO" id="GO:0005634">
    <property type="term" value="C:nucleus"/>
    <property type="evidence" value="ECO:0007669"/>
    <property type="project" value="UniProtKB-SubCell"/>
</dbReference>
<evidence type="ECO:0000313" key="11">
    <source>
        <dbReference type="EMBL" id="KAF5351248.1"/>
    </source>
</evidence>
<dbReference type="OrthoDB" id="1723750at2759"/>
<protein>
    <recommendedName>
        <fullName evidence="3">protein-histidine N-methyltransferase</fullName>
        <ecNumber evidence="3">2.1.1.85</ecNumber>
    </recommendedName>
</protein>
<dbReference type="PANTHER" id="PTHR14614:SF39">
    <property type="entry name" value="HISTIDINE PROTEIN METHYLTRANSFERASE 1 HOMOLOG"/>
    <property type="match status" value="1"/>
</dbReference>
<evidence type="ECO:0000256" key="9">
    <source>
        <dbReference type="ARBA" id="ARBA00038126"/>
    </source>
</evidence>
<keyword evidence="5" id="KW-0489">Methyltransferase</keyword>
<sequence>MFKFDFDIDDLVDDPELSVPQIQPRPSSDNQKTAGQEKLPTEAPCREIPIHDLLDSLPSLISCSPLTIPLHGGTKNVTLVRRDLFDARFQLIAEGAGPDDATNSHTAGATKVDEDAGAEEKQHRHVSALQFIEAPSDLVPRVYEGGLKTWECSIDLVEYLDSTQGAEGFRGKRILELGCGTAVPSLYILHHIFSSPPTSDGSQTPETLIYLQDYNDSVLELVTLPNVLLTWYLSPASQTYRTSNATSTDNAEDLPFPTTPEPFELPISPSLKSAFLSSVKKTYNITIRFFSGSWSSFSTQLPNFHPEKFDIVLTSETIYRMNSLPSLVETMRLACCGSRAEEEHNSKDIVKAKGECLVATKVLYFGVGGGVSDFVDFVEKKGIARTKTEKDRKTGVGRVVLSLDFI</sequence>
<dbReference type="Gene3D" id="3.40.50.150">
    <property type="entry name" value="Vaccinia Virus protein VP39"/>
    <property type="match status" value="1"/>
</dbReference>
<evidence type="ECO:0000256" key="8">
    <source>
        <dbReference type="ARBA" id="ARBA00023242"/>
    </source>
</evidence>
<keyword evidence="6" id="KW-0808">Transferase</keyword>
<accession>A0A8H5D1X6</accession>
<evidence type="ECO:0000256" key="7">
    <source>
        <dbReference type="ARBA" id="ARBA00022691"/>
    </source>
</evidence>
<evidence type="ECO:0000256" key="10">
    <source>
        <dbReference type="SAM" id="MobiDB-lite"/>
    </source>
</evidence>
<evidence type="ECO:0000256" key="3">
    <source>
        <dbReference type="ARBA" id="ARBA00012533"/>
    </source>
</evidence>
<evidence type="ECO:0000256" key="6">
    <source>
        <dbReference type="ARBA" id="ARBA00022679"/>
    </source>
</evidence>
<comment type="caution">
    <text evidence="11">The sequence shown here is derived from an EMBL/GenBank/DDBJ whole genome shotgun (WGS) entry which is preliminary data.</text>
</comment>
<dbReference type="PANTHER" id="PTHR14614">
    <property type="entry name" value="HEPATOCELLULAR CARCINOMA-ASSOCIATED ANTIGEN"/>
    <property type="match status" value="1"/>
</dbReference>
<keyword evidence="7" id="KW-0949">S-adenosyl-L-methionine</keyword>
<dbReference type="GO" id="GO:0005737">
    <property type="term" value="C:cytoplasm"/>
    <property type="evidence" value="ECO:0007669"/>
    <property type="project" value="UniProtKB-SubCell"/>
</dbReference>
<feature type="region of interest" description="Disordered" evidence="10">
    <location>
        <begin position="15"/>
        <end position="40"/>
    </location>
</feature>
<dbReference type="Proteomes" id="UP000559027">
    <property type="component" value="Unassembled WGS sequence"/>
</dbReference>
<evidence type="ECO:0000256" key="1">
    <source>
        <dbReference type="ARBA" id="ARBA00004123"/>
    </source>
</evidence>
<evidence type="ECO:0000256" key="4">
    <source>
        <dbReference type="ARBA" id="ARBA00022490"/>
    </source>
</evidence>
<dbReference type="EMBL" id="JAACJO010000013">
    <property type="protein sequence ID" value="KAF5351248.1"/>
    <property type="molecule type" value="Genomic_DNA"/>
</dbReference>
<keyword evidence="12" id="KW-1185">Reference proteome</keyword>
<evidence type="ECO:0000313" key="12">
    <source>
        <dbReference type="Proteomes" id="UP000559027"/>
    </source>
</evidence>
<organism evidence="11 12">
    <name type="scientific">Leucocoprinus leucothites</name>
    <dbReference type="NCBI Taxonomy" id="201217"/>
    <lineage>
        <taxon>Eukaryota</taxon>
        <taxon>Fungi</taxon>
        <taxon>Dikarya</taxon>
        <taxon>Basidiomycota</taxon>
        <taxon>Agaricomycotina</taxon>
        <taxon>Agaricomycetes</taxon>
        <taxon>Agaricomycetidae</taxon>
        <taxon>Agaricales</taxon>
        <taxon>Agaricineae</taxon>
        <taxon>Agaricaceae</taxon>
        <taxon>Leucocoprinus</taxon>
    </lineage>
</organism>
<comment type="subcellular location">
    <subcellularLocation>
        <location evidence="2">Cytoplasm</location>
    </subcellularLocation>
    <subcellularLocation>
        <location evidence="1">Nucleus</location>
    </subcellularLocation>
</comment>
<reference evidence="11 12" key="1">
    <citation type="journal article" date="2020" name="ISME J.">
        <title>Uncovering the hidden diversity of litter-decomposition mechanisms in mushroom-forming fungi.</title>
        <authorList>
            <person name="Floudas D."/>
            <person name="Bentzer J."/>
            <person name="Ahren D."/>
            <person name="Johansson T."/>
            <person name="Persson P."/>
            <person name="Tunlid A."/>
        </authorList>
    </citation>
    <scope>NUCLEOTIDE SEQUENCE [LARGE SCALE GENOMIC DNA]</scope>
    <source>
        <strain evidence="11 12">CBS 146.42</strain>
    </source>
</reference>
<dbReference type="InterPro" id="IPR019410">
    <property type="entry name" value="Methyltransf_16"/>
</dbReference>
<name>A0A8H5D1X6_9AGAR</name>
<comment type="similarity">
    <text evidence="9">Belongs to the methyltransferase superfamily. METTL18 family.</text>
</comment>
<dbReference type="EC" id="2.1.1.85" evidence="3"/>
<dbReference type="GO" id="GO:0018064">
    <property type="term" value="F:protein-L-histidine N-tele-methyltransferase activity"/>
    <property type="evidence" value="ECO:0007669"/>
    <property type="project" value="UniProtKB-EC"/>
</dbReference>
<gene>
    <name evidence="11" type="ORF">D9756_008447</name>
</gene>
<keyword evidence="8" id="KW-0539">Nucleus</keyword>
<keyword evidence="4" id="KW-0963">Cytoplasm</keyword>
<evidence type="ECO:0000256" key="5">
    <source>
        <dbReference type="ARBA" id="ARBA00022603"/>
    </source>
</evidence>
<proteinExistence type="inferred from homology"/>
<dbReference type="AlphaFoldDB" id="A0A8H5D1X6"/>
<dbReference type="GO" id="GO:0032259">
    <property type="term" value="P:methylation"/>
    <property type="evidence" value="ECO:0007669"/>
    <property type="project" value="UniProtKB-KW"/>
</dbReference>
<feature type="compositionally biased region" description="Polar residues" evidence="10">
    <location>
        <begin position="20"/>
        <end position="34"/>
    </location>
</feature>
<dbReference type="InterPro" id="IPR029063">
    <property type="entry name" value="SAM-dependent_MTases_sf"/>
</dbReference>
<dbReference type="SUPFAM" id="SSF53335">
    <property type="entry name" value="S-adenosyl-L-methionine-dependent methyltransferases"/>
    <property type="match status" value="1"/>
</dbReference>
<evidence type="ECO:0000256" key="2">
    <source>
        <dbReference type="ARBA" id="ARBA00004496"/>
    </source>
</evidence>